<keyword evidence="12" id="KW-1185">Reference proteome</keyword>
<dbReference type="PANTHER" id="PTHR43806:SF11">
    <property type="entry name" value="CEREVISIN-RELATED"/>
    <property type="match status" value="1"/>
</dbReference>
<feature type="compositionally biased region" description="Polar residues" evidence="6">
    <location>
        <begin position="325"/>
        <end position="345"/>
    </location>
</feature>
<dbReference type="Proteomes" id="UP000422572">
    <property type="component" value="Chromosome"/>
</dbReference>
<comment type="similarity">
    <text evidence="1 5">Belongs to the peptidase S8 family.</text>
</comment>
<feature type="active site" description="Charge relay system" evidence="5">
    <location>
        <position position="63"/>
    </location>
</feature>
<feature type="region of interest" description="Disordered" evidence="6">
    <location>
        <begin position="321"/>
        <end position="377"/>
    </location>
</feature>
<evidence type="ECO:0000313" key="12">
    <source>
        <dbReference type="Proteomes" id="UP000422572"/>
    </source>
</evidence>
<reference evidence="10 12" key="1">
    <citation type="submission" date="2018-12" db="EMBL/GenBank/DDBJ databases">
        <title>Complete genome sequence of Streptomyces ficellus NRRL8067, the producer of ficellomycin, feldamycin and nojirimycin.</title>
        <authorList>
            <person name="Zhang H."/>
            <person name="Yue R."/>
            <person name="Liu Y."/>
            <person name="Li M."/>
            <person name="Mu H."/>
            <person name="Zhang J."/>
        </authorList>
    </citation>
    <scope>NUCLEOTIDE SEQUENCE [LARGE SCALE GENOMIC DNA]</scope>
    <source>
        <strain evidence="10 12">NRRL 8067</strain>
    </source>
</reference>
<evidence type="ECO:0000256" key="2">
    <source>
        <dbReference type="ARBA" id="ARBA00022670"/>
    </source>
</evidence>
<protein>
    <recommendedName>
        <fullName evidence="13">PatA/PatG family cyanobactin maturation protease</fullName>
    </recommendedName>
</protein>
<dbReference type="PROSITE" id="PS51892">
    <property type="entry name" value="SUBTILASE"/>
    <property type="match status" value="1"/>
</dbReference>
<feature type="active site" description="Charge relay system" evidence="5">
    <location>
        <position position="29"/>
    </location>
</feature>
<evidence type="ECO:0000256" key="5">
    <source>
        <dbReference type="PROSITE-ProRule" id="PRU01240"/>
    </source>
</evidence>
<evidence type="ECO:0000259" key="8">
    <source>
        <dbReference type="Pfam" id="PF18047"/>
    </source>
</evidence>
<dbReference type="Pfam" id="PF18065">
    <property type="entry name" value="PatG_C"/>
    <property type="match status" value="1"/>
</dbReference>
<name>A0A6I6FCH5_9ACTN</name>
<dbReference type="CDD" id="cd07476">
    <property type="entry name" value="Peptidases_S8_thiazoline_oxidase_subtilisin-like_protease"/>
    <property type="match status" value="1"/>
</dbReference>
<evidence type="ECO:0008006" key="13">
    <source>
        <dbReference type="Google" id="ProtNLM"/>
    </source>
</evidence>
<dbReference type="EMBL" id="CP034279">
    <property type="protein sequence ID" value="QGV76845.1"/>
    <property type="molecule type" value="Genomic_DNA"/>
</dbReference>
<dbReference type="PRINTS" id="PR00723">
    <property type="entry name" value="SUBTILISIN"/>
</dbReference>
<dbReference type="AlphaFoldDB" id="A0A6I6FCH5"/>
<evidence type="ECO:0000256" key="6">
    <source>
        <dbReference type="SAM" id="MobiDB-lite"/>
    </source>
</evidence>
<dbReference type="PANTHER" id="PTHR43806">
    <property type="entry name" value="PEPTIDASE S8"/>
    <property type="match status" value="1"/>
</dbReference>
<dbReference type="GO" id="GO:0004252">
    <property type="term" value="F:serine-type endopeptidase activity"/>
    <property type="evidence" value="ECO:0007669"/>
    <property type="project" value="UniProtKB-UniRule"/>
</dbReference>
<dbReference type="InterPro" id="IPR050131">
    <property type="entry name" value="Peptidase_S8_subtilisin-like"/>
</dbReference>
<organism evidence="10 12">
    <name type="scientific">Streptomyces ficellus</name>
    <dbReference type="NCBI Taxonomy" id="1977088"/>
    <lineage>
        <taxon>Bacteria</taxon>
        <taxon>Bacillati</taxon>
        <taxon>Actinomycetota</taxon>
        <taxon>Actinomycetes</taxon>
        <taxon>Kitasatosporales</taxon>
        <taxon>Streptomycetaceae</taxon>
        <taxon>Streptomyces</taxon>
    </lineage>
</organism>
<feature type="region of interest" description="Disordered" evidence="6">
    <location>
        <begin position="559"/>
        <end position="588"/>
    </location>
</feature>
<evidence type="ECO:0000259" key="7">
    <source>
        <dbReference type="Pfam" id="PF00082"/>
    </source>
</evidence>
<feature type="active site" description="Charge relay system" evidence="5">
    <location>
        <position position="224"/>
    </location>
</feature>
<evidence type="ECO:0000256" key="3">
    <source>
        <dbReference type="ARBA" id="ARBA00022801"/>
    </source>
</evidence>
<dbReference type="Pfam" id="PF00082">
    <property type="entry name" value="Peptidase_S8"/>
    <property type="match status" value="1"/>
</dbReference>
<dbReference type="InterPro" id="IPR015500">
    <property type="entry name" value="Peptidase_S8_subtilisin-rel"/>
</dbReference>
<feature type="domain" description="Peptidase S8/S53" evidence="7">
    <location>
        <begin position="21"/>
        <end position="262"/>
    </location>
</feature>
<evidence type="ECO:0000313" key="10">
    <source>
        <dbReference type="EMBL" id="QGV76845.1"/>
    </source>
</evidence>
<evidence type="ECO:0000256" key="4">
    <source>
        <dbReference type="ARBA" id="ARBA00022825"/>
    </source>
</evidence>
<dbReference type="KEGG" id="sfic:EIZ62_00075"/>
<feature type="domain" description="PatG" evidence="8">
    <location>
        <begin position="471"/>
        <end position="549"/>
    </location>
</feature>
<dbReference type="Gene3D" id="3.40.50.200">
    <property type="entry name" value="Peptidase S8/S53 domain"/>
    <property type="match status" value="1"/>
</dbReference>
<keyword evidence="4 5" id="KW-0720">Serine protease</keyword>
<accession>A0A6I6FCH5</accession>
<dbReference type="InterPro" id="IPR034056">
    <property type="entry name" value="Pep_S8_PatG/PatA-like"/>
</dbReference>
<keyword evidence="2 5" id="KW-0645">Protease</keyword>
<dbReference type="OrthoDB" id="9816306at2"/>
<dbReference type="EMBL" id="CP034279">
    <property type="protein sequence ID" value="QGV82363.1"/>
    <property type="molecule type" value="Genomic_DNA"/>
</dbReference>
<keyword evidence="3 5" id="KW-0378">Hydrolase</keyword>
<evidence type="ECO:0000313" key="11">
    <source>
        <dbReference type="EMBL" id="QGV82363.1"/>
    </source>
</evidence>
<dbReference type="InterPro" id="IPR000209">
    <property type="entry name" value="Peptidase_S8/S53_dom"/>
</dbReference>
<dbReference type="RefSeq" id="WP_156690668.1">
    <property type="nucleotide sequence ID" value="NZ_CP034279.1"/>
</dbReference>
<gene>
    <name evidence="10" type="ORF">EIZ62_00075</name>
    <name evidence="11" type="ORF">EIZ62_32020</name>
</gene>
<proteinExistence type="inferred from homology"/>
<evidence type="ECO:0000256" key="1">
    <source>
        <dbReference type="ARBA" id="ARBA00011073"/>
    </source>
</evidence>
<dbReference type="InterPro" id="IPR040483">
    <property type="entry name" value="PatG_dom"/>
</dbReference>
<sequence length="806" mass="85596">MEIRSVLRDVAVPQEDLFGTSEVCVAVLDGPVDLTHPCFQGADVTQIDTLVREPAGQGPMSVHGTHVASLLFGQGTSPITGMLPRCRGLILPVFRDLSPDRVPQVDLARAIERAVQEGAHVINISGGERTADGQADHLLAHTLQRCEELGVLVVSAVGNDGCDCLQVPAAVPSVLSVGATSAVGAPLEFNNWGAVYQRNGVLAPGEDIDGAVPGGGHRLLTGSSFATPAVAGVAGLLVSAQVRSGREANPKAVGRLILQTATPPACLPDENAECRRHLGGHLNAALAYQSIVAHHTPVAREEAAQRDQTRIGAPQQLPQLATAGVQPSQRATHTTTSQKATSMETTGPPAAPSQELGAPAEIASPSPQQGSVPSDGLRPSCTCNGCAGDTTPHGAAAPANNEQPLLEQHDDAAIVDEVRQASLHAAATPPGPGTTSGAVPAAPTMAAGPPLPAGGVRPACSATQYGPRPLVYVIGTINYDFGTEARRDSFRQEMPDVEVPGPDGPVVYPANVYDPGQMRDYLSAAPWECGKLHFTLEIDKMPAYVLEAEPAVGMEWGGPVPPAPDESDATYRQPRMPGASPEPPTSLSEHWYPPVSHVYKVLRDAVWGQSRPRQEINEYVSRVSIPGVLTDRTARLFNGMTLPVLEVQSRGIATWNEAKLVHSVTDSVLDDAKERDVRIDKANLEKTIRALFDKLYNQFRNLGQSSADRALNYAGTNAYQFGSDIMQGLLSAKHVPGPEDRLYTLDRITVSKSPFSRPNSDCQDVYISFIDPENDQRARVTYVYTIDVSDLPGVSLVPTRTFLGDM</sequence>
<dbReference type="GO" id="GO:0006508">
    <property type="term" value="P:proteolysis"/>
    <property type="evidence" value="ECO:0007669"/>
    <property type="project" value="UniProtKB-KW"/>
</dbReference>
<evidence type="ECO:0000259" key="9">
    <source>
        <dbReference type="Pfam" id="PF18065"/>
    </source>
</evidence>
<dbReference type="InterPro" id="IPR036852">
    <property type="entry name" value="Peptidase_S8/S53_dom_sf"/>
</dbReference>
<dbReference type="Pfam" id="PF18047">
    <property type="entry name" value="PatG_D"/>
    <property type="match status" value="1"/>
</dbReference>
<feature type="domain" description="PatG C-terminal" evidence="9">
    <location>
        <begin position="681"/>
        <end position="801"/>
    </location>
</feature>
<dbReference type="KEGG" id="sfic:EIZ62_32020"/>
<dbReference type="SUPFAM" id="SSF52743">
    <property type="entry name" value="Subtilisin-like"/>
    <property type="match status" value="1"/>
</dbReference>
<dbReference type="InterPro" id="IPR040636">
    <property type="entry name" value="PatG_C"/>
</dbReference>